<feature type="compositionally biased region" description="Basic and acidic residues" evidence="7">
    <location>
        <begin position="65"/>
        <end position="76"/>
    </location>
</feature>
<reference evidence="9 10" key="1">
    <citation type="submission" date="2018-04" db="EMBL/GenBank/DDBJ databases">
        <authorList>
            <person name="Vogel A."/>
        </authorList>
    </citation>
    <scope>NUCLEOTIDE SEQUENCE [LARGE SCALE GENOMIC DNA]</scope>
</reference>
<dbReference type="SUPFAM" id="SSF57903">
    <property type="entry name" value="FYVE/PHD zinc finger"/>
    <property type="match status" value="1"/>
</dbReference>
<evidence type="ECO:0000313" key="10">
    <source>
        <dbReference type="Proteomes" id="UP000595140"/>
    </source>
</evidence>
<dbReference type="PANTHER" id="PTHR46309">
    <property type="entry name" value="PHD FINGER PROTEIN 12"/>
    <property type="match status" value="1"/>
</dbReference>
<accession>A0A484KMV8</accession>
<keyword evidence="2" id="KW-0479">Metal-binding</keyword>
<evidence type="ECO:0000256" key="5">
    <source>
        <dbReference type="ARBA" id="ARBA00023242"/>
    </source>
</evidence>
<dbReference type="AlphaFoldDB" id="A0A484KMV8"/>
<evidence type="ECO:0000259" key="8">
    <source>
        <dbReference type="PROSITE" id="PS50016"/>
    </source>
</evidence>
<keyword evidence="10" id="KW-1185">Reference proteome</keyword>
<dbReference type="SMART" id="SM00249">
    <property type="entry name" value="PHD"/>
    <property type="match status" value="2"/>
</dbReference>
<dbReference type="OrthoDB" id="429143at2759"/>
<dbReference type="InterPro" id="IPR013083">
    <property type="entry name" value="Znf_RING/FYVE/PHD"/>
</dbReference>
<feature type="compositionally biased region" description="Polar residues" evidence="7">
    <location>
        <begin position="266"/>
        <end position="275"/>
    </location>
</feature>
<organism evidence="9 10">
    <name type="scientific">Cuscuta campestris</name>
    <dbReference type="NCBI Taxonomy" id="132261"/>
    <lineage>
        <taxon>Eukaryota</taxon>
        <taxon>Viridiplantae</taxon>
        <taxon>Streptophyta</taxon>
        <taxon>Embryophyta</taxon>
        <taxon>Tracheophyta</taxon>
        <taxon>Spermatophyta</taxon>
        <taxon>Magnoliopsida</taxon>
        <taxon>eudicotyledons</taxon>
        <taxon>Gunneridae</taxon>
        <taxon>Pentapetalae</taxon>
        <taxon>asterids</taxon>
        <taxon>lamiids</taxon>
        <taxon>Solanales</taxon>
        <taxon>Convolvulaceae</taxon>
        <taxon>Cuscuteae</taxon>
        <taxon>Cuscuta</taxon>
        <taxon>Cuscuta subgen. Grammica</taxon>
        <taxon>Cuscuta sect. Cleistogrammica</taxon>
    </lineage>
</organism>
<evidence type="ECO:0000256" key="6">
    <source>
        <dbReference type="PROSITE-ProRule" id="PRU00146"/>
    </source>
</evidence>
<dbReference type="PROSITE" id="PS50016">
    <property type="entry name" value="ZF_PHD_2"/>
    <property type="match status" value="1"/>
</dbReference>
<feature type="region of interest" description="Disordered" evidence="7">
    <location>
        <begin position="241"/>
        <end position="275"/>
    </location>
</feature>
<dbReference type="Pfam" id="PF22970">
    <property type="entry name" value="DUF7028"/>
    <property type="match status" value="1"/>
</dbReference>
<feature type="domain" description="PHD-type" evidence="8">
    <location>
        <begin position="616"/>
        <end position="661"/>
    </location>
</feature>
<evidence type="ECO:0000256" key="3">
    <source>
        <dbReference type="ARBA" id="ARBA00022771"/>
    </source>
</evidence>
<dbReference type="GO" id="GO:0006357">
    <property type="term" value="P:regulation of transcription by RNA polymerase II"/>
    <property type="evidence" value="ECO:0007669"/>
    <property type="project" value="TreeGrafter"/>
</dbReference>
<dbReference type="InterPro" id="IPR042163">
    <property type="entry name" value="PHF12"/>
</dbReference>
<protein>
    <recommendedName>
        <fullName evidence="8">PHD-type domain-containing protein</fullName>
    </recommendedName>
</protein>
<gene>
    <name evidence="9" type="ORF">CCAM_LOCUS7050</name>
</gene>
<dbReference type="SUPFAM" id="SSF55729">
    <property type="entry name" value="Acyl-CoA N-acyltransferases (Nat)"/>
    <property type="match status" value="1"/>
</dbReference>
<dbReference type="InterPro" id="IPR032308">
    <property type="entry name" value="TDBD"/>
</dbReference>
<dbReference type="GO" id="GO:0003714">
    <property type="term" value="F:transcription corepressor activity"/>
    <property type="evidence" value="ECO:0007669"/>
    <property type="project" value="InterPro"/>
</dbReference>
<dbReference type="Pfam" id="PF00628">
    <property type="entry name" value="PHD"/>
    <property type="match status" value="1"/>
</dbReference>
<keyword evidence="3 6" id="KW-0863">Zinc-finger</keyword>
<dbReference type="Gene3D" id="3.30.40.10">
    <property type="entry name" value="Zinc/RING finger domain, C3HC4 (zinc finger)"/>
    <property type="match status" value="1"/>
</dbReference>
<dbReference type="EMBL" id="OOIL02000450">
    <property type="protein sequence ID" value="VFQ65274.1"/>
    <property type="molecule type" value="Genomic_DNA"/>
</dbReference>
<comment type="subcellular location">
    <subcellularLocation>
        <location evidence="1">Nucleus</location>
    </subcellularLocation>
</comment>
<evidence type="ECO:0000256" key="2">
    <source>
        <dbReference type="ARBA" id="ARBA00022723"/>
    </source>
</evidence>
<evidence type="ECO:0000256" key="4">
    <source>
        <dbReference type="ARBA" id="ARBA00022833"/>
    </source>
</evidence>
<proteinExistence type="predicted"/>
<dbReference type="InterPro" id="IPR054292">
    <property type="entry name" value="DUF7028"/>
</dbReference>
<name>A0A484KMV8_9ASTE</name>
<dbReference type="GO" id="GO:0005634">
    <property type="term" value="C:nucleus"/>
    <property type="evidence" value="ECO:0007669"/>
    <property type="project" value="UniProtKB-SubCell"/>
</dbReference>
<sequence>MEGSVRSVGVVKKRSSSGCLIIKKKDDRVGGMGMGGIHPSGSYPRDSKRARMVMHDSDSSDEFPEPVRRRAGESSHHGPVMYRSGEIERKRNGLGVFEFNETMRNGYQGERLAMEFENRPIRNVMAEQRKHSYFDSSGSSKVLSGRPRGACYGDEEVHFPIPLMKLKYQAASDEPIRLQGKNGVLKVMVNKIKKMDFLHNNGSQNVDNRKTSMPEHFSEPRVQQTLYADSKSTEMEKYGLKSQISFGEESTSTADSDTEGTHMSHKSTPPSSFAAVSSIKGVKEEEARPPAVETASVVNKEGKVKRGGSTEKQQLRERIRGMLIKAGWTIDYRPRKNRDYLDAVYISPNGTAYWSIIKAYDAFQKHLEDSKKKSDGNSPPFAPLSADLINKLTRQTRKKIEKEMKKKKKDESMSSRDSKAMSLKVCAEGIDHHDERLDTYVKKNCKQVNGIFHATNQTDEYYNSLKSGRNLIPGKKSQITGRCTLLVRSSEIGQHTENGDYVPYSGKRTLLSWMIDSGTVKLSEKVQYMSRKKSRIKLEGWITRDGIHCGCCSKILTVSKFELHAGSILRQPFQNIVLESGVSLLQCLVNSWNRQKESECRDYYAIGIGDDDDPADDACGICGDGGDLVCCDGCPSTFHQSCLGIKMLPLGDWHCPNCICKFCGAADENPAEVNKDANKLLICNLCEKKYHRSCRQEKHALSMNANNLSTFCGQACQEIYDHLQKILGVKHELESGFSWSLLQRTELDSDTSHLSFSQRVECNSKLAIVLSVMDECFMPIVDRRSEINIVHNVVYNCGSNFSRLNYRGFYTAILERGDEIISTACIRIRGTQLAEMPFIGTRHMYRHQGMCRRLFSSIEEVLSSLRVEKLIIPAVPDHIHTWTMMFGFKKLEESDKHEVNSMNMLVFPGIHMLQKQLVKQESSDAAASAFQYRNGVEAFRSNLDTPISPNLKRSLTLGSSSQGIEAKAEGGFFTRTAPGSALHLSAKFCAAEKECNVSHPSSKMCFQHDLNLQADLI</sequence>
<dbReference type="InterPro" id="IPR011011">
    <property type="entry name" value="Znf_FYVE_PHD"/>
</dbReference>
<evidence type="ECO:0000256" key="1">
    <source>
        <dbReference type="ARBA" id="ARBA00004123"/>
    </source>
</evidence>
<dbReference type="Proteomes" id="UP000595140">
    <property type="component" value="Unassembled WGS sequence"/>
</dbReference>
<feature type="compositionally biased region" description="Basic and acidic residues" evidence="7">
    <location>
        <begin position="45"/>
        <end position="58"/>
    </location>
</feature>
<keyword evidence="4" id="KW-0862">Zinc</keyword>
<dbReference type="Pfam" id="PF23209">
    <property type="entry name" value="IDM1_C"/>
    <property type="match status" value="1"/>
</dbReference>
<dbReference type="InterPro" id="IPR001965">
    <property type="entry name" value="Znf_PHD"/>
</dbReference>
<keyword evidence="5" id="KW-0539">Nucleus</keyword>
<dbReference type="InterPro" id="IPR016181">
    <property type="entry name" value="Acyl_CoA_acyltransferase"/>
</dbReference>
<dbReference type="GO" id="GO:0008270">
    <property type="term" value="F:zinc ion binding"/>
    <property type="evidence" value="ECO:0007669"/>
    <property type="project" value="UniProtKB-KW"/>
</dbReference>
<dbReference type="PANTHER" id="PTHR46309:SF1">
    <property type="entry name" value="PHD FINGER PROTEIN 12"/>
    <property type="match status" value="1"/>
</dbReference>
<dbReference type="InterPro" id="IPR056511">
    <property type="entry name" value="IDM1_C"/>
</dbReference>
<dbReference type="CDD" id="cd15532">
    <property type="entry name" value="PHD2_CHD_II"/>
    <property type="match status" value="1"/>
</dbReference>
<dbReference type="Pfam" id="PF16135">
    <property type="entry name" value="TDBD"/>
    <property type="match status" value="1"/>
</dbReference>
<feature type="compositionally biased region" description="Polar residues" evidence="7">
    <location>
        <begin position="242"/>
        <end position="255"/>
    </location>
</feature>
<evidence type="ECO:0000256" key="7">
    <source>
        <dbReference type="SAM" id="MobiDB-lite"/>
    </source>
</evidence>
<evidence type="ECO:0000313" key="9">
    <source>
        <dbReference type="EMBL" id="VFQ65274.1"/>
    </source>
</evidence>
<feature type="region of interest" description="Disordered" evidence="7">
    <location>
        <begin position="28"/>
        <end position="84"/>
    </location>
</feature>
<dbReference type="InterPro" id="IPR019787">
    <property type="entry name" value="Znf_PHD-finger"/>
</dbReference>